<sequence length="181" mass="20708">MTRSCLDSLLQVTLPAGARLRPQSADDLAFLQELFVSRRWDEVSAVPGWSDAQRRAFLHNQAELQRQHYERHYPEAQWLIVEQAGQPIGRLCLHRHATEQRIVDIALLPAWHGQGLGTRLLRAILAQADAQGHNSSLSVETASRARYLYQRLGFEPIEENGLYLQMQRPAQRPVREDLDNP</sequence>
<keyword evidence="5" id="KW-1185">Reference proteome</keyword>
<evidence type="ECO:0000313" key="5">
    <source>
        <dbReference type="Proteomes" id="UP000310095"/>
    </source>
</evidence>
<name>A0ABY2VNW6_9PSED</name>
<protein>
    <submittedName>
        <fullName evidence="4">GNAT family N-acetyltransferase</fullName>
    </submittedName>
</protein>
<dbReference type="Proteomes" id="UP000310095">
    <property type="component" value="Unassembled WGS sequence"/>
</dbReference>
<dbReference type="InterPro" id="IPR050832">
    <property type="entry name" value="Bact_Acetyltransf"/>
</dbReference>
<dbReference type="InterPro" id="IPR000182">
    <property type="entry name" value="GNAT_dom"/>
</dbReference>
<reference evidence="4 5" key="1">
    <citation type="submission" date="2019-05" db="EMBL/GenBank/DDBJ databases">
        <title>Identification and Biocontrol Activity Analysis of Biocontrol Strain PF-1 Based on Genome-wide Data.</title>
        <authorList>
            <person name="Qi J."/>
        </authorList>
    </citation>
    <scope>NUCLEOTIDE SEQUENCE [LARGE SCALE GENOMIC DNA]</scope>
    <source>
        <strain evidence="4 5">PF-1</strain>
    </source>
</reference>
<dbReference type="RefSeq" id="WP_011061799.1">
    <property type="nucleotide sequence ID" value="NZ_CP032353.1"/>
</dbReference>
<evidence type="ECO:0000259" key="3">
    <source>
        <dbReference type="PROSITE" id="PS51186"/>
    </source>
</evidence>
<gene>
    <name evidence="4" type="ORF">FEF10_06220</name>
</gene>
<dbReference type="EMBL" id="VAVY01000001">
    <property type="protein sequence ID" value="TMM67044.1"/>
    <property type="molecule type" value="Genomic_DNA"/>
</dbReference>
<dbReference type="CDD" id="cd04301">
    <property type="entry name" value="NAT_SF"/>
    <property type="match status" value="1"/>
</dbReference>
<keyword evidence="2" id="KW-0012">Acyltransferase</keyword>
<dbReference type="PANTHER" id="PTHR43877:SF2">
    <property type="entry name" value="AMINOALKYLPHOSPHONATE N-ACETYLTRANSFERASE-RELATED"/>
    <property type="match status" value="1"/>
</dbReference>
<organism evidence="4 5">
    <name type="scientific">Pseudomonas protegens</name>
    <dbReference type="NCBI Taxonomy" id="380021"/>
    <lineage>
        <taxon>Bacteria</taxon>
        <taxon>Pseudomonadati</taxon>
        <taxon>Pseudomonadota</taxon>
        <taxon>Gammaproteobacteria</taxon>
        <taxon>Pseudomonadales</taxon>
        <taxon>Pseudomonadaceae</taxon>
        <taxon>Pseudomonas</taxon>
    </lineage>
</organism>
<keyword evidence="1" id="KW-0808">Transferase</keyword>
<dbReference type="Gene3D" id="3.40.630.30">
    <property type="match status" value="1"/>
</dbReference>
<accession>A0ABY2VNW6</accession>
<dbReference type="Pfam" id="PF13508">
    <property type="entry name" value="Acetyltransf_7"/>
    <property type="match status" value="1"/>
</dbReference>
<evidence type="ECO:0000313" key="4">
    <source>
        <dbReference type="EMBL" id="TMM67044.1"/>
    </source>
</evidence>
<proteinExistence type="predicted"/>
<dbReference type="InterPro" id="IPR016181">
    <property type="entry name" value="Acyl_CoA_acyltransferase"/>
</dbReference>
<feature type="domain" description="N-acetyltransferase" evidence="3">
    <location>
        <begin position="18"/>
        <end position="171"/>
    </location>
</feature>
<comment type="caution">
    <text evidence="4">The sequence shown here is derived from an EMBL/GenBank/DDBJ whole genome shotgun (WGS) entry which is preliminary data.</text>
</comment>
<evidence type="ECO:0000256" key="2">
    <source>
        <dbReference type="ARBA" id="ARBA00023315"/>
    </source>
</evidence>
<dbReference type="PROSITE" id="PS51186">
    <property type="entry name" value="GNAT"/>
    <property type="match status" value="1"/>
</dbReference>
<evidence type="ECO:0000256" key="1">
    <source>
        <dbReference type="ARBA" id="ARBA00022679"/>
    </source>
</evidence>
<dbReference type="PANTHER" id="PTHR43877">
    <property type="entry name" value="AMINOALKYLPHOSPHONATE N-ACETYLTRANSFERASE-RELATED-RELATED"/>
    <property type="match status" value="1"/>
</dbReference>
<dbReference type="SUPFAM" id="SSF55729">
    <property type="entry name" value="Acyl-CoA N-acyltransferases (Nat)"/>
    <property type="match status" value="1"/>
</dbReference>